<proteinExistence type="predicted"/>
<dbReference type="InterPro" id="IPR017738">
    <property type="entry name" value="T6SS-assoc_VCA0118"/>
</dbReference>
<organism evidence="2 3">
    <name type="scientific">Salmonella enterica subsp. arizonae</name>
    <dbReference type="NCBI Taxonomy" id="59203"/>
    <lineage>
        <taxon>Bacteria</taxon>
        <taxon>Pseudomonadati</taxon>
        <taxon>Pseudomonadota</taxon>
        <taxon>Gammaproteobacteria</taxon>
        <taxon>Enterobacterales</taxon>
        <taxon>Enterobacteriaceae</taxon>
        <taxon>Salmonella</taxon>
    </lineage>
</organism>
<keyword evidence="1" id="KW-0732">Signal</keyword>
<reference evidence="2 3" key="1">
    <citation type="submission" date="2018-06" db="EMBL/GenBank/DDBJ databases">
        <authorList>
            <consortium name="Pathogen Informatics"/>
            <person name="Doyle S."/>
        </authorList>
    </citation>
    <scope>NUCLEOTIDE SEQUENCE [LARGE SCALE GENOMIC DNA]</scope>
    <source>
        <strain evidence="2 3">NCTC7303</strain>
    </source>
</reference>
<sequence>MMNFRHATSLWWLLLLPTAALAQSGSPAPDNKAELVQSMQTCRAEPAALERLDCYDRLLPPDRPNFSGALVKARSPGDAWQRAVEQEKQRTGHDTSFLVTKSEGEFASVIITTPALGSTPPRPVLMFSCVDNITRMQIALPRPHQDNDIPVTLRTDIGQFHTRWFVRENGYLLEASRGLTGIDEIKQLLGAKTLTINTGTDGASGQLTFTISGLAQTLVPCAKPVTGQDRKGE</sequence>
<feature type="signal peptide" evidence="1">
    <location>
        <begin position="1"/>
        <end position="22"/>
    </location>
</feature>
<dbReference type="Pfam" id="PF11319">
    <property type="entry name" value="VasI"/>
    <property type="match status" value="1"/>
</dbReference>
<dbReference type="AlphaFoldDB" id="A0A379SG25"/>
<evidence type="ECO:0000313" key="3">
    <source>
        <dbReference type="Proteomes" id="UP000255443"/>
    </source>
</evidence>
<dbReference type="Proteomes" id="UP000255443">
    <property type="component" value="Unassembled WGS sequence"/>
</dbReference>
<feature type="chain" id="PRO_5016912352" evidence="1">
    <location>
        <begin position="23"/>
        <end position="233"/>
    </location>
</feature>
<accession>A0A379SG25</accession>
<dbReference type="EMBL" id="UGXC01000002">
    <property type="protein sequence ID" value="SUG28028.1"/>
    <property type="molecule type" value="Genomic_DNA"/>
</dbReference>
<name>A0A379SG25_SALER</name>
<evidence type="ECO:0000256" key="1">
    <source>
        <dbReference type="SAM" id="SignalP"/>
    </source>
</evidence>
<protein>
    <submittedName>
        <fullName evidence="2">Type VI secretion-associated protein</fullName>
    </submittedName>
</protein>
<evidence type="ECO:0000313" key="2">
    <source>
        <dbReference type="EMBL" id="SUG28028.1"/>
    </source>
</evidence>
<dbReference type="NCBIfam" id="TIGR03360">
    <property type="entry name" value="VI_minor_1"/>
    <property type="match status" value="1"/>
</dbReference>
<gene>
    <name evidence="2" type="ORF">NCTC7303_00141</name>
</gene>